<accession>A0A0L0G736</accession>
<reference evidence="3 4" key="1">
    <citation type="submission" date="2011-02" db="EMBL/GenBank/DDBJ databases">
        <title>The Genome Sequence of Sphaeroforma arctica JP610.</title>
        <authorList>
            <consortium name="The Broad Institute Genome Sequencing Platform"/>
            <person name="Russ C."/>
            <person name="Cuomo C."/>
            <person name="Young S.K."/>
            <person name="Zeng Q."/>
            <person name="Gargeya S."/>
            <person name="Alvarado L."/>
            <person name="Berlin A."/>
            <person name="Chapman S.B."/>
            <person name="Chen Z."/>
            <person name="Freedman E."/>
            <person name="Gellesch M."/>
            <person name="Goldberg J."/>
            <person name="Griggs A."/>
            <person name="Gujja S."/>
            <person name="Heilman E."/>
            <person name="Heiman D."/>
            <person name="Howarth C."/>
            <person name="Mehta T."/>
            <person name="Neiman D."/>
            <person name="Pearson M."/>
            <person name="Roberts A."/>
            <person name="Saif S."/>
            <person name="Shea T."/>
            <person name="Shenoy N."/>
            <person name="Sisk P."/>
            <person name="Stolte C."/>
            <person name="Sykes S."/>
            <person name="White J."/>
            <person name="Yandava C."/>
            <person name="Burger G."/>
            <person name="Gray M.W."/>
            <person name="Holland P.W.H."/>
            <person name="King N."/>
            <person name="Lang F.B.F."/>
            <person name="Roger A.J."/>
            <person name="Ruiz-Trillo I."/>
            <person name="Haas B."/>
            <person name="Nusbaum C."/>
            <person name="Birren B."/>
        </authorList>
    </citation>
    <scope>NUCLEOTIDE SEQUENCE [LARGE SCALE GENOMIC DNA]</scope>
    <source>
        <strain evidence="3 4">JP610</strain>
    </source>
</reference>
<evidence type="ECO:0000256" key="1">
    <source>
        <dbReference type="SAM" id="Phobius"/>
    </source>
</evidence>
<dbReference type="GeneID" id="25904229"/>
<name>A0A0L0G736_9EUKA</name>
<feature type="signal peptide" evidence="2">
    <location>
        <begin position="1"/>
        <end position="23"/>
    </location>
</feature>
<feature type="chain" id="PRO_5005539139" evidence="2">
    <location>
        <begin position="24"/>
        <end position="177"/>
    </location>
</feature>
<dbReference type="EMBL" id="KQ241792">
    <property type="protein sequence ID" value="KNC84038.1"/>
    <property type="molecule type" value="Genomic_DNA"/>
</dbReference>
<keyword evidence="2" id="KW-0732">Signal</keyword>
<protein>
    <submittedName>
        <fullName evidence="3">Uncharacterized protein</fullName>
    </submittedName>
</protein>
<keyword evidence="1" id="KW-1133">Transmembrane helix</keyword>
<feature type="transmembrane region" description="Helical" evidence="1">
    <location>
        <begin position="114"/>
        <end position="135"/>
    </location>
</feature>
<sequence length="177" mass="19243">MKINNCILVATTMVCLSTFAVNAENAMDKSLGAMDLIIDEGPLEVEASAILDDIEFNPELDLNIHMNAFGSNDLEMELDIVIPKFDEEAVARGTDAIVESDGNSPTFLFAGTDYSLAILGSLLGIFALIVCGITLKKRNLLYGPEGDNRLPSPTQRRAYRRATWSTSPWVSGKPTSK</sequence>
<keyword evidence="1" id="KW-0812">Transmembrane</keyword>
<dbReference type="Proteomes" id="UP000054560">
    <property type="component" value="Unassembled WGS sequence"/>
</dbReference>
<dbReference type="AlphaFoldDB" id="A0A0L0G736"/>
<dbReference type="RefSeq" id="XP_014157940.1">
    <property type="nucleotide sequence ID" value="XM_014302465.1"/>
</dbReference>
<organism evidence="3 4">
    <name type="scientific">Sphaeroforma arctica JP610</name>
    <dbReference type="NCBI Taxonomy" id="667725"/>
    <lineage>
        <taxon>Eukaryota</taxon>
        <taxon>Ichthyosporea</taxon>
        <taxon>Ichthyophonida</taxon>
        <taxon>Sphaeroforma</taxon>
    </lineage>
</organism>
<keyword evidence="4" id="KW-1185">Reference proteome</keyword>
<gene>
    <name evidence="3" type="ORF">SARC_03725</name>
</gene>
<evidence type="ECO:0000256" key="2">
    <source>
        <dbReference type="SAM" id="SignalP"/>
    </source>
</evidence>
<proteinExistence type="predicted"/>
<evidence type="ECO:0000313" key="4">
    <source>
        <dbReference type="Proteomes" id="UP000054560"/>
    </source>
</evidence>
<keyword evidence="1" id="KW-0472">Membrane</keyword>
<evidence type="ECO:0000313" key="3">
    <source>
        <dbReference type="EMBL" id="KNC84038.1"/>
    </source>
</evidence>